<evidence type="ECO:0000313" key="5">
    <source>
        <dbReference type="Proteomes" id="UP000305948"/>
    </source>
</evidence>
<protein>
    <submittedName>
        <fullName evidence="4">Acetyl-CoA synthetase-like protein</fullName>
    </submittedName>
</protein>
<dbReference type="InterPro" id="IPR013120">
    <property type="entry name" value="FAR_NAD-bd"/>
</dbReference>
<dbReference type="Gene3D" id="1.10.1200.10">
    <property type="entry name" value="ACP-like"/>
    <property type="match status" value="1"/>
</dbReference>
<keyword evidence="1" id="KW-0596">Phosphopantetheine</keyword>
<dbReference type="AlphaFoldDB" id="A0A5C3N214"/>
<dbReference type="Pfam" id="PF00550">
    <property type="entry name" value="PP-binding"/>
    <property type="match status" value="1"/>
</dbReference>
<dbReference type="GO" id="GO:0031177">
    <property type="term" value="F:phosphopantetheine binding"/>
    <property type="evidence" value="ECO:0007669"/>
    <property type="project" value="InterPro"/>
</dbReference>
<dbReference type="InterPro" id="IPR006162">
    <property type="entry name" value="Ppantetheine_attach_site"/>
</dbReference>
<dbReference type="OrthoDB" id="429813at2759"/>
<evidence type="ECO:0000256" key="1">
    <source>
        <dbReference type="ARBA" id="ARBA00022450"/>
    </source>
</evidence>
<dbReference type="SMART" id="SM00823">
    <property type="entry name" value="PKS_PP"/>
    <property type="match status" value="1"/>
</dbReference>
<dbReference type="Pfam" id="PF00501">
    <property type="entry name" value="AMP-binding"/>
    <property type="match status" value="1"/>
</dbReference>
<dbReference type="InterPro" id="IPR042099">
    <property type="entry name" value="ANL_N_sf"/>
</dbReference>
<keyword evidence="5" id="KW-1185">Reference proteome</keyword>
<dbReference type="SUPFAM" id="SSF56801">
    <property type="entry name" value="Acetyl-CoA synthetase-like"/>
    <property type="match status" value="1"/>
</dbReference>
<keyword evidence="2" id="KW-0597">Phosphoprotein</keyword>
<dbReference type="EMBL" id="ML213513">
    <property type="protein sequence ID" value="TFK50446.1"/>
    <property type="molecule type" value="Genomic_DNA"/>
</dbReference>
<dbReference type="Gene3D" id="3.40.50.720">
    <property type="entry name" value="NAD(P)-binding Rossmann-like Domain"/>
    <property type="match status" value="1"/>
</dbReference>
<evidence type="ECO:0000256" key="2">
    <source>
        <dbReference type="ARBA" id="ARBA00022553"/>
    </source>
</evidence>
<dbReference type="SUPFAM" id="SSF47336">
    <property type="entry name" value="ACP-like"/>
    <property type="match status" value="1"/>
</dbReference>
<name>A0A5C3N214_9AGAM</name>
<reference evidence="4 5" key="1">
    <citation type="journal article" date="2019" name="Nat. Ecol. Evol.">
        <title>Megaphylogeny resolves global patterns of mushroom evolution.</title>
        <authorList>
            <person name="Varga T."/>
            <person name="Krizsan K."/>
            <person name="Foldi C."/>
            <person name="Dima B."/>
            <person name="Sanchez-Garcia M."/>
            <person name="Sanchez-Ramirez S."/>
            <person name="Szollosi G.J."/>
            <person name="Szarkandi J.G."/>
            <person name="Papp V."/>
            <person name="Albert L."/>
            <person name="Andreopoulos W."/>
            <person name="Angelini C."/>
            <person name="Antonin V."/>
            <person name="Barry K.W."/>
            <person name="Bougher N.L."/>
            <person name="Buchanan P."/>
            <person name="Buyck B."/>
            <person name="Bense V."/>
            <person name="Catcheside P."/>
            <person name="Chovatia M."/>
            <person name="Cooper J."/>
            <person name="Damon W."/>
            <person name="Desjardin D."/>
            <person name="Finy P."/>
            <person name="Geml J."/>
            <person name="Haridas S."/>
            <person name="Hughes K."/>
            <person name="Justo A."/>
            <person name="Karasinski D."/>
            <person name="Kautmanova I."/>
            <person name="Kiss B."/>
            <person name="Kocsube S."/>
            <person name="Kotiranta H."/>
            <person name="LaButti K.M."/>
            <person name="Lechner B.E."/>
            <person name="Liimatainen K."/>
            <person name="Lipzen A."/>
            <person name="Lukacs Z."/>
            <person name="Mihaltcheva S."/>
            <person name="Morgado L.N."/>
            <person name="Niskanen T."/>
            <person name="Noordeloos M.E."/>
            <person name="Ohm R.A."/>
            <person name="Ortiz-Santana B."/>
            <person name="Ovrebo C."/>
            <person name="Racz N."/>
            <person name="Riley R."/>
            <person name="Savchenko A."/>
            <person name="Shiryaev A."/>
            <person name="Soop K."/>
            <person name="Spirin V."/>
            <person name="Szebenyi C."/>
            <person name="Tomsovsky M."/>
            <person name="Tulloss R.E."/>
            <person name="Uehling J."/>
            <person name="Grigoriev I.V."/>
            <person name="Vagvolgyi C."/>
            <person name="Papp T."/>
            <person name="Martin F.M."/>
            <person name="Miettinen O."/>
            <person name="Hibbett D.S."/>
            <person name="Nagy L.G."/>
        </authorList>
    </citation>
    <scope>NUCLEOTIDE SEQUENCE [LARGE SCALE GENOMIC DNA]</scope>
    <source>
        <strain evidence="4 5">OMC1185</strain>
    </source>
</reference>
<dbReference type="InterPro" id="IPR020806">
    <property type="entry name" value="PKS_PP-bd"/>
</dbReference>
<dbReference type="PANTHER" id="PTHR43439:SF2">
    <property type="entry name" value="ENZYME, PUTATIVE (JCVI)-RELATED"/>
    <property type="match status" value="1"/>
</dbReference>
<organism evidence="4 5">
    <name type="scientific">Heliocybe sulcata</name>
    <dbReference type="NCBI Taxonomy" id="5364"/>
    <lineage>
        <taxon>Eukaryota</taxon>
        <taxon>Fungi</taxon>
        <taxon>Dikarya</taxon>
        <taxon>Basidiomycota</taxon>
        <taxon>Agaricomycotina</taxon>
        <taxon>Agaricomycetes</taxon>
        <taxon>Gloeophyllales</taxon>
        <taxon>Gloeophyllaceae</taxon>
        <taxon>Heliocybe</taxon>
    </lineage>
</organism>
<accession>A0A5C3N214</accession>
<dbReference type="PANTHER" id="PTHR43439">
    <property type="entry name" value="PHENYLACETATE-COENZYME A LIGASE"/>
    <property type="match status" value="1"/>
</dbReference>
<gene>
    <name evidence="4" type="ORF">OE88DRAFT_1660857</name>
</gene>
<dbReference type="InterPro" id="IPR000873">
    <property type="entry name" value="AMP-dep_synth/lig_dom"/>
</dbReference>
<proteinExistence type="predicted"/>
<feature type="domain" description="Carrier" evidence="3">
    <location>
        <begin position="556"/>
        <end position="636"/>
    </location>
</feature>
<dbReference type="InterPro" id="IPR009081">
    <property type="entry name" value="PP-bd_ACP"/>
</dbReference>
<dbReference type="Proteomes" id="UP000305948">
    <property type="component" value="Unassembled WGS sequence"/>
</dbReference>
<dbReference type="PROSITE" id="PS50075">
    <property type="entry name" value="CARRIER"/>
    <property type="match status" value="1"/>
</dbReference>
<sequence length="1047" mass="115793">MTALSCIASPVLPTDELPLRTALIWDLYRYVGSRYSDRTYARILEVVDNTCVLRDVSWGKLLRDSQDTADALWQGMPESDNVSVGILGSSNYEYVVHVVACWLNKWTPLPLSTRNSPETCHYLLQSVNAIALIADPNFHSDAQKLRDSGFEIAVIPFHRRDMDLTPATASVKVKEGLQRLTHSLEDIIVYTHTSGSQGHPKTIPITHRHFLATIRSRSASAFSGCSVYAPLPVFHGMGLYSLTRWPLGSGVVPILLDLRRPITIDVVSQHLRMLPDVVAFLPPSILEDALAHDTYTTALAGARRVFFAGAPLREAAGECLIRREVKLASAYGMSEVSLLSVLQPESPGSRDIWQYVRLRDDSYRLEFRAVDDSAARELIVCPGADDAPSVVNSTDPAGFATNDLWLPHPTQRGLWKYIGRKDSLTVLSTGEKTDDRELENLILRDGRIALVVVYGSGKPYNGVILQFSPAAEMLNVSLDDVWPTIEYANSVVPRHSRLLMNMVLIARADKHFVLSDKGTVRKTETLALYEEEIKASYERTDTVREMSTAAPYPRTFSQEHIHDYLRGLVVRIRGEAVSDDQDLFDAGLDSLHALQIRAAVMQILSAPTIASTEIPLNIAYSHPTIQALTNFIVNCLHGEDRKSPTAQSVDAIQPSIQRFCQGLTASKHILGQPSASSGHVVALTGSTGSLGCHLLQHLLKDPGVRLIYCLPRWNQGVDAASEQFHAMKQRGLGSDPLREALEQGRLQFCPIKLASPDLGLDESLAIRLRSEVTHIIHAAWHLNFNWPLERFEPVYVAGTRYLVDLALSSLRTPAPRFIFISSVGAVGGYNQRVAVPERAINDAGVASSQGYGRAKYVCERVLVEASNAGLQVAIVRPGQLSGGIEHGVWSLKEHIPMLINASLVLGKIPEDLPPLRWLPVDVAAEAIVELSLRSEQQQVSVHHIENSVATPWTEAVNMLKEAADLPLDIVPNSVWLEALQRGHSACAIPAVALLQFYSDWLVAEKSWVTLDVTETSLVCPMLRYGKVTPCLMQKYVRYIMRSMRNPR</sequence>
<dbReference type="SUPFAM" id="SSF51735">
    <property type="entry name" value="NAD(P)-binding Rossmann-fold domains"/>
    <property type="match status" value="1"/>
</dbReference>
<dbReference type="InterPro" id="IPR051414">
    <property type="entry name" value="Adenylate-forming_Reductase"/>
</dbReference>
<dbReference type="STRING" id="5364.A0A5C3N214"/>
<dbReference type="InterPro" id="IPR036736">
    <property type="entry name" value="ACP-like_sf"/>
</dbReference>
<dbReference type="InterPro" id="IPR036291">
    <property type="entry name" value="NAD(P)-bd_dom_sf"/>
</dbReference>
<evidence type="ECO:0000259" key="3">
    <source>
        <dbReference type="PROSITE" id="PS50075"/>
    </source>
</evidence>
<dbReference type="Pfam" id="PF07993">
    <property type="entry name" value="NAD_binding_4"/>
    <property type="match status" value="1"/>
</dbReference>
<dbReference type="Gene3D" id="3.40.50.12780">
    <property type="entry name" value="N-terminal domain of ligase-like"/>
    <property type="match status" value="1"/>
</dbReference>
<dbReference type="Pfam" id="PF23562">
    <property type="entry name" value="AMP-binding_C_3"/>
    <property type="match status" value="1"/>
</dbReference>
<evidence type="ECO:0000313" key="4">
    <source>
        <dbReference type="EMBL" id="TFK50446.1"/>
    </source>
</evidence>
<dbReference type="PROSITE" id="PS00012">
    <property type="entry name" value="PHOSPHOPANTETHEINE"/>
    <property type="match status" value="1"/>
</dbReference>